<evidence type="ECO:0000256" key="7">
    <source>
        <dbReference type="HAMAP-Rule" id="MF_02065"/>
    </source>
</evidence>
<dbReference type="InterPro" id="IPR003770">
    <property type="entry name" value="MLTG-like"/>
</dbReference>
<dbReference type="Proteomes" id="UP000292685">
    <property type="component" value="Unassembled WGS sequence"/>
</dbReference>
<keyword evidence="3 7" id="KW-1133">Transmembrane helix</keyword>
<dbReference type="GO" id="GO:0009252">
    <property type="term" value="P:peptidoglycan biosynthetic process"/>
    <property type="evidence" value="ECO:0007669"/>
    <property type="project" value="UniProtKB-UniRule"/>
</dbReference>
<comment type="catalytic activity">
    <reaction evidence="7">
        <text>a peptidoglycan chain = a peptidoglycan chain with N-acetyl-1,6-anhydromuramyl-[peptide] at the reducing end + a peptidoglycan chain with N-acetylglucosamine at the non-reducing end.</text>
        <dbReference type="EC" id="4.2.2.29"/>
    </reaction>
</comment>
<comment type="function">
    <text evidence="7">Functions as a peptidoglycan terminase that cleaves nascent peptidoglycan strands endolytically to terminate their elongation.</text>
</comment>
<evidence type="ECO:0000256" key="4">
    <source>
        <dbReference type="ARBA" id="ARBA00023136"/>
    </source>
</evidence>
<evidence type="ECO:0000256" key="8">
    <source>
        <dbReference type="SAM" id="MobiDB-lite"/>
    </source>
</evidence>
<keyword evidence="1 7" id="KW-1003">Cell membrane</keyword>
<dbReference type="GO" id="GO:0005886">
    <property type="term" value="C:plasma membrane"/>
    <property type="evidence" value="ECO:0007669"/>
    <property type="project" value="UniProtKB-SubCell"/>
</dbReference>
<evidence type="ECO:0000256" key="3">
    <source>
        <dbReference type="ARBA" id="ARBA00022989"/>
    </source>
</evidence>
<feature type="region of interest" description="Disordered" evidence="8">
    <location>
        <begin position="1"/>
        <end position="94"/>
    </location>
</feature>
<keyword evidence="6 7" id="KW-0961">Cell wall biogenesis/degradation</keyword>
<evidence type="ECO:0000256" key="1">
    <source>
        <dbReference type="ARBA" id="ARBA00022475"/>
    </source>
</evidence>
<comment type="subcellular location">
    <subcellularLocation>
        <location evidence="7">Cell membrane</location>
        <topology evidence="7">Single-pass membrane protein</topology>
    </subcellularLocation>
</comment>
<reference evidence="9 10" key="1">
    <citation type="submission" date="2019-02" db="EMBL/GenBank/DDBJ databases">
        <title>Sequencing the genomes of 1000 actinobacteria strains.</title>
        <authorList>
            <person name="Klenk H.-P."/>
        </authorList>
    </citation>
    <scope>NUCLEOTIDE SEQUENCE [LARGE SCALE GENOMIC DNA]</scope>
    <source>
        <strain evidence="9 10">DSM 17364</strain>
    </source>
</reference>
<dbReference type="EMBL" id="SHLA01000001">
    <property type="protein sequence ID" value="RZU61475.1"/>
    <property type="molecule type" value="Genomic_DNA"/>
</dbReference>
<feature type="transmembrane region" description="Helical" evidence="7">
    <location>
        <begin position="156"/>
        <end position="180"/>
    </location>
</feature>
<dbReference type="HAMAP" id="MF_02065">
    <property type="entry name" value="MltG"/>
    <property type="match status" value="1"/>
</dbReference>
<dbReference type="Pfam" id="PF02618">
    <property type="entry name" value="YceG"/>
    <property type="match status" value="1"/>
</dbReference>
<sequence length="500" mass="53958">MNSQQDSPRRRRAAATPAVTDSDGAPFRRLRTGRRRAEPTAPFDQHRPAPEAPEEASEGDLATPVVEPSPTPVAASAHASATVEETDEAEPELGHDDETHVAEAAHEEPNTIFGPSDADEHADEPFDEAHDYTLNHPPELAAALAQRKKRRRRRNIIMVSVFTIFVLALTAAGLFINGLLNTEPADFEGPGEGEVTFVVAQGWGPNRVGDELVSQGIVASREAFLQALSSADSENKEVHPGEYPLQTKLPARDAADVLLGVGSAPVAYLAINQNARLPAALEAIAEATGIELPELQELATAPETFGLDSSYENIEGFLHPGEYRFPVDSSAEEVLQMLVDATRDKLAAAGASDPDDAYRALTIASILQGEARTDDYAVVAGAIENRLKPDNRETGGLLQVDSSVIYGLDRYTLEFTAEEKADESNPYNTYQHAGLPPTPIGSPGDAAIEAAVNPDENDYYYWVTVNIATGETKFAESYSEHRRNQQEYRDYCAANPGVCG</sequence>
<name>A0A4Q8ACV5_9MICC</name>
<gene>
    <name evidence="7" type="primary">mltG</name>
    <name evidence="9" type="ORF">EV380_1046</name>
</gene>
<dbReference type="GO" id="GO:0071555">
    <property type="term" value="P:cell wall organization"/>
    <property type="evidence" value="ECO:0007669"/>
    <property type="project" value="UniProtKB-KW"/>
</dbReference>
<comment type="caution">
    <text evidence="9">The sequence shown here is derived from an EMBL/GenBank/DDBJ whole genome shotgun (WGS) entry which is preliminary data.</text>
</comment>
<evidence type="ECO:0000256" key="6">
    <source>
        <dbReference type="ARBA" id="ARBA00023316"/>
    </source>
</evidence>
<dbReference type="PANTHER" id="PTHR30518:SF2">
    <property type="entry name" value="ENDOLYTIC MUREIN TRANSGLYCOSYLASE"/>
    <property type="match status" value="1"/>
</dbReference>
<protein>
    <recommendedName>
        <fullName evidence="7">Endolytic murein transglycosylase</fullName>
        <ecNumber evidence="7">4.2.2.29</ecNumber>
    </recommendedName>
    <alternativeName>
        <fullName evidence="7">Peptidoglycan lytic transglycosylase</fullName>
    </alternativeName>
    <alternativeName>
        <fullName evidence="7">Peptidoglycan polymerization terminase</fullName>
    </alternativeName>
</protein>
<comment type="similarity">
    <text evidence="7">Belongs to the transglycosylase MltG family.</text>
</comment>
<dbReference type="EC" id="4.2.2.29" evidence="7"/>
<dbReference type="AlphaFoldDB" id="A0A4Q8ACV5"/>
<dbReference type="PANTHER" id="PTHR30518">
    <property type="entry name" value="ENDOLYTIC MUREIN TRANSGLYCOSYLASE"/>
    <property type="match status" value="1"/>
</dbReference>
<evidence type="ECO:0000256" key="5">
    <source>
        <dbReference type="ARBA" id="ARBA00023239"/>
    </source>
</evidence>
<accession>A0A4Q8ACV5</accession>
<dbReference type="RefSeq" id="WP_130449814.1">
    <property type="nucleotide sequence ID" value="NZ_SHLA01000001.1"/>
</dbReference>
<dbReference type="Gene3D" id="3.30.1490.480">
    <property type="entry name" value="Endolytic murein transglycosylase"/>
    <property type="match status" value="1"/>
</dbReference>
<dbReference type="NCBIfam" id="TIGR00247">
    <property type="entry name" value="endolytic transglycosylase MltG"/>
    <property type="match status" value="1"/>
</dbReference>
<keyword evidence="10" id="KW-1185">Reference proteome</keyword>
<evidence type="ECO:0000256" key="2">
    <source>
        <dbReference type="ARBA" id="ARBA00022692"/>
    </source>
</evidence>
<dbReference type="GO" id="GO:0008932">
    <property type="term" value="F:lytic endotransglycosylase activity"/>
    <property type="evidence" value="ECO:0007669"/>
    <property type="project" value="UniProtKB-UniRule"/>
</dbReference>
<feature type="site" description="Important for catalytic activity" evidence="7">
    <location>
        <position position="370"/>
    </location>
</feature>
<dbReference type="OrthoDB" id="9814591at2"/>
<proteinExistence type="inferred from homology"/>
<keyword evidence="4 7" id="KW-0472">Membrane</keyword>
<evidence type="ECO:0000313" key="9">
    <source>
        <dbReference type="EMBL" id="RZU61475.1"/>
    </source>
</evidence>
<organism evidence="9 10">
    <name type="scientific">Zhihengliuella halotolerans</name>
    <dbReference type="NCBI Taxonomy" id="370736"/>
    <lineage>
        <taxon>Bacteria</taxon>
        <taxon>Bacillati</taxon>
        <taxon>Actinomycetota</taxon>
        <taxon>Actinomycetes</taxon>
        <taxon>Micrococcales</taxon>
        <taxon>Micrococcaceae</taxon>
        <taxon>Zhihengliuella</taxon>
    </lineage>
</organism>
<keyword evidence="5 7" id="KW-0456">Lyase</keyword>
<evidence type="ECO:0000313" key="10">
    <source>
        <dbReference type="Proteomes" id="UP000292685"/>
    </source>
</evidence>
<keyword evidence="2 7" id="KW-0812">Transmembrane</keyword>